<protein>
    <submittedName>
        <fullName evidence="1">Uncharacterized protein</fullName>
    </submittedName>
</protein>
<reference evidence="2" key="1">
    <citation type="journal article" date="2019" name="Int. J. Syst. Evol. Microbiol.">
        <title>The Global Catalogue of Microorganisms (GCM) 10K type strain sequencing project: providing services to taxonomists for standard genome sequencing and annotation.</title>
        <authorList>
            <consortium name="The Broad Institute Genomics Platform"/>
            <consortium name="The Broad Institute Genome Sequencing Center for Infectious Disease"/>
            <person name="Wu L."/>
            <person name="Ma J."/>
        </authorList>
    </citation>
    <scope>NUCLEOTIDE SEQUENCE [LARGE SCALE GENOMIC DNA]</scope>
    <source>
        <strain evidence="2">KCTC 42986</strain>
    </source>
</reference>
<dbReference type="RefSeq" id="WP_390322998.1">
    <property type="nucleotide sequence ID" value="NZ_JBHRTP010000013.1"/>
</dbReference>
<dbReference type="EMBL" id="JBHRTP010000013">
    <property type="protein sequence ID" value="MFC3107443.1"/>
    <property type="molecule type" value="Genomic_DNA"/>
</dbReference>
<dbReference type="Proteomes" id="UP001595530">
    <property type="component" value="Unassembled WGS sequence"/>
</dbReference>
<keyword evidence="2" id="KW-1185">Reference proteome</keyword>
<name>A0ABV7EZV6_9BURK</name>
<sequence length="45" mass="4745">MEAATMEMVTTKAGVVRVTMKAEVEKAAEAEGAMEPPTAVVRPPQ</sequence>
<organism evidence="1 2">
    <name type="scientific">Undibacterium arcticum</name>
    <dbReference type="NCBI Taxonomy" id="1762892"/>
    <lineage>
        <taxon>Bacteria</taxon>
        <taxon>Pseudomonadati</taxon>
        <taxon>Pseudomonadota</taxon>
        <taxon>Betaproteobacteria</taxon>
        <taxon>Burkholderiales</taxon>
        <taxon>Oxalobacteraceae</taxon>
        <taxon>Undibacterium</taxon>
    </lineage>
</organism>
<accession>A0ABV7EZV6</accession>
<evidence type="ECO:0000313" key="1">
    <source>
        <dbReference type="EMBL" id="MFC3107443.1"/>
    </source>
</evidence>
<gene>
    <name evidence="1" type="ORF">ACFOFO_05635</name>
</gene>
<evidence type="ECO:0000313" key="2">
    <source>
        <dbReference type="Proteomes" id="UP001595530"/>
    </source>
</evidence>
<comment type="caution">
    <text evidence="1">The sequence shown here is derived from an EMBL/GenBank/DDBJ whole genome shotgun (WGS) entry which is preliminary data.</text>
</comment>
<proteinExistence type="predicted"/>